<protein>
    <recommendedName>
        <fullName evidence="2">TonB-dependent transporter Oar-like beta-barrel domain-containing protein</fullName>
    </recommendedName>
</protein>
<dbReference type="Gene3D" id="2.60.40.1120">
    <property type="entry name" value="Carboxypeptidase-like, regulatory domain"/>
    <property type="match status" value="1"/>
</dbReference>
<evidence type="ECO:0000256" key="1">
    <source>
        <dbReference type="SAM" id="SignalP"/>
    </source>
</evidence>
<reference evidence="3 4" key="1">
    <citation type="journal article" date="2016" name="Genome Announc.">
        <title>First Complete Genome Sequence of a Subdivision 6 Acidobacterium Strain.</title>
        <authorList>
            <person name="Huang S."/>
            <person name="Vieira S."/>
            <person name="Bunk B."/>
            <person name="Riedel T."/>
            <person name="Sproer C."/>
            <person name="Overmann J."/>
        </authorList>
    </citation>
    <scope>NUCLEOTIDE SEQUENCE [LARGE SCALE GENOMIC DNA]</scope>
    <source>
        <strain evidence="4">DSM 100886 HEG_-6_39</strain>
    </source>
</reference>
<accession>A0A143PIJ8</accession>
<keyword evidence="1" id="KW-0732">Signal</keyword>
<dbReference type="EMBL" id="CP015136">
    <property type="protein sequence ID" value="AMY08375.1"/>
    <property type="molecule type" value="Genomic_DNA"/>
</dbReference>
<feature type="domain" description="TonB-dependent transporter Oar-like beta-barrel" evidence="2">
    <location>
        <begin position="244"/>
        <end position="1142"/>
    </location>
</feature>
<gene>
    <name evidence="3" type="ORF">LuPra_01575</name>
</gene>
<dbReference type="SUPFAM" id="SSF56935">
    <property type="entry name" value="Porins"/>
    <property type="match status" value="1"/>
</dbReference>
<sequence length="1149" mass="125332" precursor="true">MRNRVFSWLLGVAVLCGATPMLYAQGLTGQIAGTVADSSGSVLPGATVTIKNTDTQISRETTTDDTGAFVVTDLLAGTYEVTVALTSFKTAVQTGLVLSATERLGLRQIVLEVGDLAETVSVQAEAARVQTNSAERSGLISQEQIKEVALKGRDYMGHLRLMPGVVDIANREAPGWNNLGGLSINGGRVNTINLTYDGVTNLDTGSNTGPFLAPGLDSIAEIKVLTSNYQAEYGRSSGGTINVITKSGSRQFRGGGFYSKRHESFNANEWLNNKLNRQKPVYRFDYLGYNIGGPVILPGFNSDRSKLFFFFNQEFLPRTNPGSLERRTMPTALERQGDFSQSFDSTGALIVIRDPQTAQAFPGNRIPANRIDANGQAMLNLFPLPNLTGDTQGNYTFQSEYEQPRNDQVVRVDWNIGRNTNFYTRVNWGYEAYKGGWGFVLNNANWPQLPIAYEIHSYGVVNTLLHTFSPTLVAEVTVGLNHGKQTVEPLTEADRDRNDRNNVGLGGLPSFFPEANPDRIVPNANFAAAGLNLFNLPQLGVEGRYPFFGENDIWNTSMNMTKIVGSHNLKAGVFIEYTTRPAARSTVFNGAFNFDRNTANPLDANHPFANAILGSVNSYSEATGHPDANSQFANVEWFVQDSWRIRRNVTVDAGIRFYRIGPSQSKGDQLSVFLPERFDPAQAPLLIQPVSTPSGRRGLNPVTGEILPAVKIGTYVPGSGNTSNGVQLYDEGIFDTPSIQVAPRIGVSWDVTGDGRTAIRGGFGLFPDRFNDDIVLQHVELPPLVNTPTANYTTIPELLSTPLSLSPATARTVYSDYSPQYTYNYSIGVQRDLGYKFVGDLAYVGSKGRRLLQFRNINGVPYGTNFLPSSIDPTTGQALPPNFLRPYRGYGDILLTEFAGFSDYDALQAGLTRRYTQRLRFGLAYTLAFAKNVGGATNTVNPTVNPFLDVRDRNYRDVGRRHNLAVNYSYDIPDVGWDNAIAHAFLDDWQISGVTTALSGETLAIGYSIAGVSDLTGGVGAGVDSRVDIVCDPNLSRDDRSAVRAFATECVAPPSVATNRIGTATNDEIIGPGYLNWDISLAKAIPIGGTRRITFRAEVYNAFNTVQFSAVNTTANFTAAGVLPATTEFGQYTNARPSRRMQLTLRVDF</sequence>
<feature type="signal peptide" evidence="1">
    <location>
        <begin position="1"/>
        <end position="24"/>
    </location>
</feature>
<dbReference type="InterPro" id="IPR008969">
    <property type="entry name" value="CarboxyPept-like_regulatory"/>
</dbReference>
<evidence type="ECO:0000259" key="2">
    <source>
        <dbReference type="Pfam" id="PF25183"/>
    </source>
</evidence>
<dbReference type="AlphaFoldDB" id="A0A143PIJ8"/>
<feature type="chain" id="PRO_5007511478" description="TonB-dependent transporter Oar-like beta-barrel domain-containing protein" evidence="1">
    <location>
        <begin position="25"/>
        <end position="1149"/>
    </location>
</feature>
<dbReference type="Pfam" id="PF25183">
    <property type="entry name" value="OMP_b-brl_4"/>
    <property type="match status" value="1"/>
</dbReference>
<dbReference type="Gene3D" id="2.170.130.10">
    <property type="entry name" value="TonB-dependent receptor, plug domain"/>
    <property type="match status" value="1"/>
</dbReference>
<dbReference type="Proteomes" id="UP000076079">
    <property type="component" value="Chromosome"/>
</dbReference>
<dbReference type="STRING" id="1855912.LuPra_01575"/>
<keyword evidence="4" id="KW-1185">Reference proteome</keyword>
<reference evidence="4" key="2">
    <citation type="submission" date="2016-04" db="EMBL/GenBank/DDBJ databases">
        <title>First Complete Genome Sequence of a Subdivision 6 Acidobacterium.</title>
        <authorList>
            <person name="Huang S."/>
            <person name="Vieira S."/>
            <person name="Bunk B."/>
            <person name="Riedel T."/>
            <person name="Sproeer C."/>
            <person name="Overmann J."/>
        </authorList>
    </citation>
    <scope>NUCLEOTIDE SEQUENCE [LARGE SCALE GENOMIC DNA]</scope>
    <source>
        <strain evidence="4">DSM 100886 HEG_-6_39</strain>
    </source>
</reference>
<dbReference type="InterPro" id="IPR057601">
    <property type="entry name" value="Oar-like_b-barrel"/>
</dbReference>
<dbReference type="InterPro" id="IPR037066">
    <property type="entry name" value="Plug_dom_sf"/>
</dbReference>
<evidence type="ECO:0000313" key="3">
    <source>
        <dbReference type="EMBL" id="AMY08375.1"/>
    </source>
</evidence>
<proteinExistence type="predicted"/>
<dbReference type="Pfam" id="PF13620">
    <property type="entry name" value="CarboxypepD_reg"/>
    <property type="match status" value="1"/>
</dbReference>
<organism evidence="3 4">
    <name type="scientific">Luteitalea pratensis</name>
    <dbReference type="NCBI Taxonomy" id="1855912"/>
    <lineage>
        <taxon>Bacteria</taxon>
        <taxon>Pseudomonadati</taxon>
        <taxon>Acidobacteriota</taxon>
        <taxon>Vicinamibacteria</taxon>
        <taxon>Vicinamibacterales</taxon>
        <taxon>Vicinamibacteraceae</taxon>
        <taxon>Luteitalea</taxon>
    </lineage>
</organism>
<name>A0A143PIJ8_LUTPR</name>
<dbReference type="RefSeq" id="WP_162271325.1">
    <property type="nucleotide sequence ID" value="NZ_CP015136.1"/>
</dbReference>
<dbReference type="KEGG" id="abac:LuPra_01575"/>
<evidence type="ECO:0000313" key="4">
    <source>
        <dbReference type="Proteomes" id="UP000076079"/>
    </source>
</evidence>
<dbReference type="SUPFAM" id="SSF49464">
    <property type="entry name" value="Carboxypeptidase regulatory domain-like"/>
    <property type="match status" value="1"/>
</dbReference>